<evidence type="ECO:0000256" key="1">
    <source>
        <dbReference type="SAM" id="MobiDB-lite"/>
    </source>
</evidence>
<dbReference type="PANTHER" id="PTHR45290">
    <property type="entry name" value="OS03G0300300 PROTEIN"/>
    <property type="match status" value="1"/>
</dbReference>
<evidence type="ECO:0000313" key="2">
    <source>
        <dbReference type="EMBL" id="AQL07299.1"/>
    </source>
</evidence>
<protein>
    <submittedName>
        <fullName evidence="2">Transducin family protein / WD-40 repeat family protein</fullName>
    </submittedName>
</protein>
<gene>
    <name evidence="2" type="ORF">ZEAMMB73_Zm00001d047688</name>
</gene>
<feature type="region of interest" description="Disordered" evidence="1">
    <location>
        <begin position="204"/>
        <end position="226"/>
    </location>
</feature>
<dbReference type="ExpressionAtlas" id="A0A1D6PCF1">
    <property type="expression patterns" value="baseline and differential"/>
</dbReference>
<dbReference type="OMA" id="SEIAICY"/>
<reference evidence="2" key="1">
    <citation type="submission" date="2015-12" db="EMBL/GenBank/DDBJ databases">
        <title>Update maize B73 reference genome by single molecule sequencing technologies.</title>
        <authorList>
            <consortium name="Maize Genome Sequencing Project"/>
            <person name="Ware D."/>
        </authorList>
    </citation>
    <scope>NUCLEOTIDE SEQUENCE</scope>
    <source>
        <tissue evidence="2">Seedling</tissue>
    </source>
</reference>
<sequence length="264" mass="28831">MGRPSLNGKRLARVTRACQYVLSSGVGKRYIAIWKLDSGKTQSSNCILSMEQPAIFLDCKCSDEGEVHILAISKIGACYFWSANDVDDLRNKKPTKIILAESSVSTVHQAFSIFAAKLQGVDGPNSAHVLLAYGSVAKPSFDKLLVCYGTDINLGISQDGVLLPNTQSTMTNKGQSVKKQETVTALDRANAEDAVLPLPKLHTQENKRKHGVRKPSGDVKPEMRGHLRSLKPGDACKLLENLVSAWTTRSGSTEVVLRWLYCLC</sequence>
<dbReference type="STRING" id="4577.A0A1D6PCF1"/>
<name>A0A1D6PCF1_MAIZE</name>
<dbReference type="eggNOG" id="KOG4547">
    <property type="taxonomic scope" value="Eukaryota"/>
</dbReference>
<dbReference type="PaxDb" id="4577-GRMZM2G134471_P01"/>
<accession>A0A1D6PCF1</accession>
<dbReference type="AlphaFoldDB" id="A0A1D6PCF1"/>
<organism evidence="2">
    <name type="scientific">Zea mays</name>
    <name type="common">Maize</name>
    <dbReference type="NCBI Taxonomy" id="4577"/>
    <lineage>
        <taxon>Eukaryota</taxon>
        <taxon>Viridiplantae</taxon>
        <taxon>Streptophyta</taxon>
        <taxon>Embryophyta</taxon>
        <taxon>Tracheophyta</taxon>
        <taxon>Spermatophyta</taxon>
        <taxon>Magnoliopsida</taxon>
        <taxon>Liliopsida</taxon>
        <taxon>Poales</taxon>
        <taxon>Poaceae</taxon>
        <taxon>PACMAD clade</taxon>
        <taxon>Panicoideae</taxon>
        <taxon>Andropogonodae</taxon>
        <taxon>Andropogoneae</taxon>
        <taxon>Tripsacinae</taxon>
        <taxon>Zea</taxon>
    </lineage>
</organism>
<dbReference type="EMBL" id="CM000785">
    <property type="protein sequence ID" value="AQL07299.1"/>
    <property type="molecule type" value="Genomic_DNA"/>
</dbReference>
<proteinExistence type="predicted"/>
<dbReference type="PANTHER" id="PTHR45290:SF1">
    <property type="entry name" value="OS03G0300300 PROTEIN"/>
    <property type="match status" value="1"/>
</dbReference>
<feature type="compositionally biased region" description="Basic and acidic residues" evidence="1">
    <location>
        <begin position="215"/>
        <end position="225"/>
    </location>
</feature>
<dbReference type="InParanoid" id="A0A1D6PCF1"/>